<protein>
    <submittedName>
        <fullName evidence="1">Uncharacterized protein</fullName>
    </submittedName>
</protein>
<dbReference type="AlphaFoldDB" id="A0AAJ5VWJ5"/>
<organism evidence="1 2">
    <name type="scientific">Candidatus Devosia phytovorans</name>
    <dbReference type="NCBI Taxonomy" id="3121372"/>
    <lineage>
        <taxon>Bacteria</taxon>
        <taxon>Pseudomonadati</taxon>
        <taxon>Pseudomonadota</taxon>
        <taxon>Alphaproteobacteria</taxon>
        <taxon>Hyphomicrobiales</taxon>
        <taxon>Devosiaceae</taxon>
        <taxon>Devosia</taxon>
    </lineage>
</organism>
<gene>
    <name evidence="1" type="ORF">P0Y65_05590</name>
</gene>
<sequence>MITTHQIGSGRPLFELPKGRFFEAMTQRLTLTRMGNGWVEVSPPPYDRDIRKEAA</sequence>
<name>A0AAJ5VWJ5_9HYPH</name>
<reference evidence="1" key="1">
    <citation type="submission" date="2023-03" db="EMBL/GenBank/DDBJ databases">
        <title>Andean soil-derived lignocellulolytic bacterial consortium as a source of novel taxa and putative plastic-active enzymes.</title>
        <authorList>
            <person name="Diaz-Garcia L."/>
            <person name="Chuvochina M."/>
            <person name="Feuerriegel G."/>
            <person name="Bunk B."/>
            <person name="Sproer C."/>
            <person name="Streit W.R."/>
            <person name="Rodriguez L.M."/>
            <person name="Overmann J."/>
            <person name="Jimenez D.J."/>
        </authorList>
    </citation>
    <scope>NUCLEOTIDE SEQUENCE</scope>
    <source>
        <strain evidence="1">MAG 4196</strain>
    </source>
</reference>
<proteinExistence type="predicted"/>
<accession>A0AAJ5VWJ5</accession>
<dbReference type="EMBL" id="CP119312">
    <property type="protein sequence ID" value="WEK05727.1"/>
    <property type="molecule type" value="Genomic_DNA"/>
</dbReference>
<dbReference type="Proteomes" id="UP001217476">
    <property type="component" value="Chromosome"/>
</dbReference>
<evidence type="ECO:0000313" key="1">
    <source>
        <dbReference type="EMBL" id="WEK05727.1"/>
    </source>
</evidence>
<evidence type="ECO:0000313" key="2">
    <source>
        <dbReference type="Proteomes" id="UP001217476"/>
    </source>
</evidence>